<comment type="catalytic activity">
    <reaction evidence="4">
        <text>shikimate + NADP(+) = 3-dehydroshikimate + NADPH + H(+)</text>
        <dbReference type="Rhea" id="RHEA:17737"/>
        <dbReference type="ChEBI" id="CHEBI:15378"/>
        <dbReference type="ChEBI" id="CHEBI:16630"/>
        <dbReference type="ChEBI" id="CHEBI:36208"/>
        <dbReference type="ChEBI" id="CHEBI:57783"/>
        <dbReference type="ChEBI" id="CHEBI:58349"/>
        <dbReference type="EC" id="1.1.1.25"/>
    </reaction>
</comment>
<comment type="pathway">
    <text evidence="1">Metabolic intermediate biosynthesis; chorismate biosynthesis; chorismate from D-erythrose 4-phosphate and phosphoenolpyruvate: step 4/7.</text>
</comment>
<feature type="domain" description="Shikimate dehydrogenase substrate binding N-terminal" evidence="6">
    <location>
        <begin position="11"/>
        <end position="93"/>
    </location>
</feature>
<reference evidence="8 9" key="1">
    <citation type="submission" date="2019-06" db="EMBL/GenBank/DDBJ databases">
        <authorList>
            <person name="Li J."/>
        </authorList>
    </citation>
    <scope>NUCLEOTIDE SEQUENCE [LARGE SCALE GENOMIC DNA]</scope>
    <source>
        <strain evidence="8 9">LMG 28165</strain>
    </source>
</reference>
<dbReference type="InterPro" id="IPR010110">
    <property type="entry name" value="Shikimate_DH_AroM-type"/>
</dbReference>
<evidence type="ECO:0000259" key="5">
    <source>
        <dbReference type="Pfam" id="PF01488"/>
    </source>
</evidence>
<keyword evidence="3" id="KW-0028">Amino-acid biosynthesis</keyword>
<dbReference type="EMBL" id="VDHJ01000006">
    <property type="protein sequence ID" value="TNL97769.1"/>
    <property type="molecule type" value="Genomic_DNA"/>
</dbReference>
<dbReference type="AlphaFoldDB" id="A0A5C4U4W3"/>
<evidence type="ECO:0000256" key="2">
    <source>
        <dbReference type="ARBA" id="ARBA00012962"/>
    </source>
</evidence>
<dbReference type="PANTHER" id="PTHR21089:SF1">
    <property type="entry name" value="BIFUNCTIONAL 3-DEHYDROQUINATE DEHYDRATASE_SHIKIMATE DEHYDROGENASE, CHLOROPLASTIC"/>
    <property type="match status" value="1"/>
</dbReference>
<dbReference type="Pfam" id="PF18317">
    <property type="entry name" value="SDH_C"/>
    <property type="match status" value="1"/>
</dbReference>
<dbReference type="Pfam" id="PF08501">
    <property type="entry name" value="Shikimate_dh_N"/>
    <property type="match status" value="1"/>
</dbReference>
<comment type="caution">
    <text evidence="8">The sequence shown here is derived from an EMBL/GenBank/DDBJ whole genome shotgun (WGS) entry which is preliminary data.</text>
</comment>
<evidence type="ECO:0000256" key="1">
    <source>
        <dbReference type="ARBA" id="ARBA00004871"/>
    </source>
</evidence>
<dbReference type="EC" id="1.1.1.25" evidence="2"/>
<keyword evidence="9" id="KW-1185">Reference proteome</keyword>
<keyword evidence="8" id="KW-0560">Oxidoreductase</keyword>
<evidence type="ECO:0000256" key="4">
    <source>
        <dbReference type="ARBA" id="ARBA00049442"/>
    </source>
</evidence>
<feature type="domain" description="SDH C-terminal" evidence="7">
    <location>
        <begin position="238"/>
        <end position="263"/>
    </location>
</feature>
<dbReference type="GO" id="GO:0004764">
    <property type="term" value="F:shikimate 3-dehydrogenase (NADP+) activity"/>
    <property type="evidence" value="ECO:0007669"/>
    <property type="project" value="UniProtKB-EC"/>
</dbReference>
<evidence type="ECO:0000313" key="8">
    <source>
        <dbReference type="EMBL" id="TNL97769.1"/>
    </source>
</evidence>
<dbReference type="Proteomes" id="UP000312032">
    <property type="component" value="Unassembled WGS sequence"/>
</dbReference>
<evidence type="ECO:0000313" key="9">
    <source>
        <dbReference type="Proteomes" id="UP000312032"/>
    </source>
</evidence>
<dbReference type="GO" id="GO:0009073">
    <property type="term" value="P:aromatic amino acid family biosynthetic process"/>
    <property type="evidence" value="ECO:0007669"/>
    <property type="project" value="UniProtKB-KW"/>
</dbReference>
<dbReference type="GO" id="GO:0019632">
    <property type="term" value="P:shikimate metabolic process"/>
    <property type="evidence" value="ECO:0007669"/>
    <property type="project" value="TreeGrafter"/>
</dbReference>
<keyword evidence="3" id="KW-0057">Aromatic amino acid biosynthesis</keyword>
<dbReference type="Gene3D" id="3.40.50.10860">
    <property type="entry name" value="Leucine Dehydrogenase, chain A, domain 1"/>
    <property type="match status" value="1"/>
</dbReference>
<dbReference type="SUPFAM" id="SSF51735">
    <property type="entry name" value="NAD(P)-binding Rossmann-fold domains"/>
    <property type="match status" value="1"/>
</dbReference>
<name>A0A5C4U4W3_9CORY</name>
<dbReference type="InterPro" id="IPR022893">
    <property type="entry name" value="Shikimate_DH_fam"/>
</dbReference>
<accession>A0A5C4U4W3</accession>
<dbReference type="InterPro" id="IPR041121">
    <property type="entry name" value="SDH_C"/>
</dbReference>
<gene>
    <name evidence="8" type="ORF">FHE74_05385</name>
</gene>
<dbReference type="RefSeq" id="WP_139465484.1">
    <property type="nucleotide sequence ID" value="NZ_VDHJ01000006.1"/>
</dbReference>
<dbReference type="InterPro" id="IPR013708">
    <property type="entry name" value="Shikimate_DH-bd_N"/>
</dbReference>
<evidence type="ECO:0000259" key="6">
    <source>
        <dbReference type="Pfam" id="PF08501"/>
    </source>
</evidence>
<evidence type="ECO:0000259" key="7">
    <source>
        <dbReference type="Pfam" id="PF18317"/>
    </source>
</evidence>
<dbReference type="NCBIfam" id="NF001311">
    <property type="entry name" value="PRK00258.1-3"/>
    <property type="match status" value="1"/>
</dbReference>
<dbReference type="Gene3D" id="3.40.50.720">
    <property type="entry name" value="NAD(P)-binding Rossmann-like Domain"/>
    <property type="match status" value="1"/>
</dbReference>
<protein>
    <recommendedName>
        <fullName evidence="2">shikimate dehydrogenase (NADP(+))</fullName>
        <ecNumber evidence="2">1.1.1.25</ecNumber>
    </recommendedName>
</protein>
<dbReference type="UniPathway" id="UPA00053">
    <property type="reaction ID" value="UER00087"/>
</dbReference>
<dbReference type="Pfam" id="PF01488">
    <property type="entry name" value="Shikimate_DH"/>
    <property type="match status" value="1"/>
</dbReference>
<dbReference type="InterPro" id="IPR006151">
    <property type="entry name" value="Shikm_DH/Glu-tRNA_Rdtase"/>
</dbReference>
<dbReference type="PANTHER" id="PTHR21089">
    <property type="entry name" value="SHIKIMATE DEHYDROGENASE"/>
    <property type="match status" value="1"/>
</dbReference>
<proteinExistence type="predicted"/>
<sequence length="272" mass="29372">MNAQITRRAAVLGSPIAHSLSPVLHNAGYRALGWRNWEYVRIDTPAGSLARTVEQADESFRGFSVTMPGKFEALDFAARATDRARIIGSANTLVRQDEGWLADNTDCLGVEGALGQLDTEWHGHAVVVGAGGTARPAVWALAQRGVRDIVVINRSDRSAEFEELAGELGVTLHFEDFAADLAELTESACVLISTVPASAAKQHADQLARTAVLDVIYDPWPTPLIQAAQQRGLSTVGGHVMLAHQAFPQFEWFTGHQAPRVEMFAALHDALS</sequence>
<feature type="domain" description="Quinate/shikimate 5-dehydrogenase/glutamyl-tRNA reductase" evidence="5">
    <location>
        <begin position="124"/>
        <end position="198"/>
    </location>
</feature>
<dbReference type="NCBIfam" id="TIGR01809">
    <property type="entry name" value="Shik-DH-AROM"/>
    <property type="match status" value="1"/>
</dbReference>
<dbReference type="InterPro" id="IPR036291">
    <property type="entry name" value="NAD(P)-bd_dom_sf"/>
</dbReference>
<evidence type="ECO:0000256" key="3">
    <source>
        <dbReference type="ARBA" id="ARBA00023141"/>
    </source>
</evidence>
<dbReference type="GO" id="GO:0009423">
    <property type="term" value="P:chorismate biosynthetic process"/>
    <property type="evidence" value="ECO:0007669"/>
    <property type="project" value="UniProtKB-UniPathway"/>
</dbReference>
<organism evidence="8 9">
    <name type="scientific">Corynebacterium tapiri</name>
    <dbReference type="NCBI Taxonomy" id="1448266"/>
    <lineage>
        <taxon>Bacteria</taxon>
        <taxon>Bacillati</taxon>
        <taxon>Actinomycetota</taxon>
        <taxon>Actinomycetes</taxon>
        <taxon>Mycobacteriales</taxon>
        <taxon>Corynebacteriaceae</taxon>
        <taxon>Corynebacterium</taxon>
    </lineage>
</organism>
<dbReference type="GO" id="GO:0005829">
    <property type="term" value="C:cytosol"/>
    <property type="evidence" value="ECO:0007669"/>
    <property type="project" value="TreeGrafter"/>
</dbReference>
<dbReference type="InterPro" id="IPR046346">
    <property type="entry name" value="Aminoacid_DH-like_N_sf"/>
</dbReference>
<dbReference type="OrthoDB" id="9776868at2"/>
<dbReference type="GO" id="GO:0050661">
    <property type="term" value="F:NADP binding"/>
    <property type="evidence" value="ECO:0007669"/>
    <property type="project" value="TreeGrafter"/>
</dbReference>
<dbReference type="CDD" id="cd01065">
    <property type="entry name" value="NAD_bind_Shikimate_DH"/>
    <property type="match status" value="1"/>
</dbReference>
<dbReference type="SUPFAM" id="SSF53223">
    <property type="entry name" value="Aminoacid dehydrogenase-like, N-terminal domain"/>
    <property type="match status" value="1"/>
</dbReference>